<gene>
    <name evidence="1" type="ORF">METZ01_LOCUS317830</name>
</gene>
<feature type="non-terminal residue" evidence="1">
    <location>
        <position position="35"/>
    </location>
</feature>
<dbReference type="EMBL" id="UINC01102959">
    <property type="protein sequence ID" value="SVC64976.1"/>
    <property type="molecule type" value="Genomic_DNA"/>
</dbReference>
<accession>A0A382NV85</accession>
<dbReference type="AlphaFoldDB" id="A0A382NV85"/>
<sequence>MKHHGYSFSDVENMIPWEREAYLTLLVQWVKDENE</sequence>
<protein>
    <submittedName>
        <fullName evidence="1">Uncharacterized protein</fullName>
    </submittedName>
</protein>
<evidence type="ECO:0000313" key="1">
    <source>
        <dbReference type="EMBL" id="SVC64976.1"/>
    </source>
</evidence>
<organism evidence="1">
    <name type="scientific">marine metagenome</name>
    <dbReference type="NCBI Taxonomy" id="408172"/>
    <lineage>
        <taxon>unclassified sequences</taxon>
        <taxon>metagenomes</taxon>
        <taxon>ecological metagenomes</taxon>
    </lineage>
</organism>
<proteinExistence type="predicted"/>
<name>A0A382NV85_9ZZZZ</name>
<reference evidence="1" key="1">
    <citation type="submission" date="2018-05" db="EMBL/GenBank/DDBJ databases">
        <authorList>
            <person name="Lanie J.A."/>
            <person name="Ng W.-L."/>
            <person name="Kazmierczak K.M."/>
            <person name="Andrzejewski T.M."/>
            <person name="Davidsen T.M."/>
            <person name="Wayne K.J."/>
            <person name="Tettelin H."/>
            <person name="Glass J.I."/>
            <person name="Rusch D."/>
            <person name="Podicherti R."/>
            <person name="Tsui H.-C.T."/>
            <person name="Winkler M.E."/>
        </authorList>
    </citation>
    <scope>NUCLEOTIDE SEQUENCE</scope>
</reference>